<protein>
    <submittedName>
        <fullName evidence="1">Uncharacterized protein</fullName>
    </submittedName>
</protein>
<dbReference type="EMBL" id="CP073041">
    <property type="protein sequence ID" value="UXE59313.1"/>
    <property type="molecule type" value="Genomic_DNA"/>
</dbReference>
<dbReference type="AlphaFoldDB" id="A0A977KT09"/>
<gene>
    <name evidence="1" type="ORF">KA717_26070</name>
</gene>
<dbReference type="Proteomes" id="UP001065613">
    <property type="component" value="Chromosome"/>
</dbReference>
<dbReference type="KEGG" id="wna:KA717_26070"/>
<evidence type="ECO:0000313" key="1">
    <source>
        <dbReference type="EMBL" id="UXE59313.1"/>
    </source>
</evidence>
<accession>A0A977KT09</accession>
<name>A0A977KT09_9CYAN</name>
<organism evidence="1">
    <name type="scientific">Woronichinia naegeliana WA131</name>
    <dbReference type="NCBI Taxonomy" id="2824559"/>
    <lineage>
        <taxon>Bacteria</taxon>
        <taxon>Bacillati</taxon>
        <taxon>Cyanobacteriota</taxon>
        <taxon>Cyanophyceae</taxon>
        <taxon>Synechococcales</taxon>
        <taxon>Coelosphaeriaceae</taxon>
        <taxon>Woronichinia</taxon>
    </lineage>
</organism>
<reference evidence="1" key="1">
    <citation type="submission" date="2021-04" db="EMBL/GenBank/DDBJ databases">
        <title>Genome sequence of Woronichinia naegeliana from Washington state freshwater lake bloom.</title>
        <authorList>
            <person name="Dreher T.W."/>
        </authorList>
    </citation>
    <scope>NUCLEOTIDE SEQUENCE</scope>
    <source>
        <strain evidence="1">WA131</strain>
    </source>
</reference>
<sequence>MYPLNLPVMVALVLSIVYRQIAGISEAVRLLEEEGLLWVASLKVSKQAVSKRMMNVPAEIFAILLKGVLETGQWEVYGWQRR</sequence>
<proteinExistence type="predicted"/>